<dbReference type="Pfam" id="PF03522">
    <property type="entry name" value="SLC12"/>
    <property type="match status" value="1"/>
</dbReference>
<sequence>MMSGSFTCAFPPQHDNDISAFTYEKTLVMEQRSQMLKQMHLSRTEREREAQLIHDRNMASHAAANDKAEAGPERVHMTWTKDKLFSERNRNRECNANVAVRDLFNMKPNQSNVRRMHTAVKLNEVVVNKSQGAHLVLLNMPGPPKNRGGDENYMEFLEVLLEGLNRVLLVRGGGREVITIYS</sequence>
<proteinExistence type="predicted"/>
<keyword evidence="4" id="KW-0472">Membrane</keyword>
<name>A0A8C7WUL1_9TELE</name>
<dbReference type="AlphaFoldDB" id="A0A8C7WUL1"/>
<evidence type="ECO:0000256" key="4">
    <source>
        <dbReference type="ARBA" id="ARBA00023136"/>
    </source>
</evidence>
<dbReference type="GO" id="GO:0005886">
    <property type="term" value="C:plasma membrane"/>
    <property type="evidence" value="ECO:0007669"/>
    <property type="project" value="TreeGrafter"/>
</dbReference>
<evidence type="ECO:0000256" key="1">
    <source>
        <dbReference type="ARBA" id="ARBA00004141"/>
    </source>
</evidence>
<feature type="domain" description="SLC12A transporter C-terminal" evidence="5">
    <location>
        <begin position="104"/>
        <end position="182"/>
    </location>
</feature>
<dbReference type="GO" id="GO:0055064">
    <property type="term" value="P:chloride ion homeostasis"/>
    <property type="evidence" value="ECO:0007669"/>
    <property type="project" value="TreeGrafter"/>
</dbReference>
<organism evidence="6 7">
    <name type="scientific">Oryzias sinensis</name>
    <name type="common">Chinese medaka</name>
    <dbReference type="NCBI Taxonomy" id="183150"/>
    <lineage>
        <taxon>Eukaryota</taxon>
        <taxon>Metazoa</taxon>
        <taxon>Chordata</taxon>
        <taxon>Craniata</taxon>
        <taxon>Vertebrata</taxon>
        <taxon>Euteleostomi</taxon>
        <taxon>Actinopterygii</taxon>
        <taxon>Neopterygii</taxon>
        <taxon>Teleostei</taxon>
        <taxon>Neoteleostei</taxon>
        <taxon>Acanthomorphata</taxon>
        <taxon>Ovalentaria</taxon>
        <taxon>Atherinomorphae</taxon>
        <taxon>Beloniformes</taxon>
        <taxon>Adrianichthyidae</taxon>
        <taxon>Oryziinae</taxon>
        <taxon>Oryzias</taxon>
    </lineage>
</organism>
<evidence type="ECO:0000259" key="5">
    <source>
        <dbReference type="Pfam" id="PF03522"/>
    </source>
</evidence>
<keyword evidence="3" id="KW-1133">Transmembrane helix</keyword>
<dbReference type="PANTHER" id="PTHR11827">
    <property type="entry name" value="SOLUTE CARRIER FAMILY 12, CATION COTRANSPORTERS"/>
    <property type="match status" value="1"/>
</dbReference>
<dbReference type="GeneTree" id="ENSGT00940000157657"/>
<dbReference type="Proteomes" id="UP000694383">
    <property type="component" value="Unplaced"/>
</dbReference>
<evidence type="ECO:0000313" key="6">
    <source>
        <dbReference type="Ensembl" id="ENSOSIP00000003593.1"/>
    </source>
</evidence>
<comment type="subcellular location">
    <subcellularLocation>
        <location evidence="1">Membrane</location>
        <topology evidence="1">Multi-pass membrane protein</topology>
    </subcellularLocation>
</comment>
<evidence type="ECO:0000256" key="3">
    <source>
        <dbReference type="ARBA" id="ARBA00022989"/>
    </source>
</evidence>
<dbReference type="Ensembl" id="ENSOSIT00000003850.1">
    <property type="protein sequence ID" value="ENSOSIP00000003593.1"/>
    <property type="gene ID" value="ENSOSIG00000002392.1"/>
</dbReference>
<keyword evidence="7" id="KW-1185">Reference proteome</keyword>
<dbReference type="InterPro" id="IPR004842">
    <property type="entry name" value="SLC12A_fam"/>
</dbReference>
<keyword evidence="2" id="KW-0812">Transmembrane</keyword>
<evidence type="ECO:0000313" key="7">
    <source>
        <dbReference type="Proteomes" id="UP000694383"/>
    </source>
</evidence>
<dbReference type="GO" id="GO:0007268">
    <property type="term" value="P:chemical synaptic transmission"/>
    <property type="evidence" value="ECO:0007669"/>
    <property type="project" value="TreeGrafter"/>
</dbReference>
<dbReference type="GO" id="GO:0045202">
    <property type="term" value="C:synapse"/>
    <property type="evidence" value="ECO:0007669"/>
    <property type="project" value="GOC"/>
</dbReference>
<dbReference type="GO" id="GO:0006884">
    <property type="term" value="P:cell volume homeostasis"/>
    <property type="evidence" value="ECO:0007669"/>
    <property type="project" value="TreeGrafter"/>
</dbReference>
<reference evidence="6" key="2">
    <citation type="submission" date="2025-09" db="UniProtKB">
        <authorList>
            <consortium name="Ensembl"/>
        </authorList>
    </citation>
    <scope>IDENTIFICATION</scope>
</reference>
<reference evidence="6" key="1">
    <citation type="submission" date="2025-08" db="UniProtKB">
        <authorList>
            <consortium name="Ensembl"/>
        </authorList>
    </citation>
    <scope>IDENTIFICATION</scope>
</reference>
<dbReference type="GO" id="GO:0015379">
    <property type="term" value="F:potassium:chloride symporter activity"/>
    <property type="evidence" value="ECO:0007669"/>
    <property type="project" value="TreeGrafter"/>
</dbReference>
<dbReference type="GO" id="GO:0055075">
    <property type="term" value="P:potassium ion homeostasis"/>
    <property type="evidence" value="ECO:0007669"/>
    <property type="project" value="TreeGrafter"/>
</dbReference>
<accession>A0A8C7WUL1</accession>
<dbReference type="GO" id="GO:1990573">
    <property type="term" value="P:potassium ion import across plasma membrane"/>
    <property type="evidence" value="ECO:0007669"/>
    <property type="project" value="TreeGrafter"/>
</dbReference>
<evidence type="ECO:0000256" key="2">
    <source>
        <dbReference type="ARBA" id="ARBA00022692"/>
    </source>
</evidence>
<dbReference type="InterPro" id="IPR018491">
    <property type="entry name" value="SLC12_C"/>
</dbReference>
<dbReference type="PANTHER" id="PTHR11827:SF47">
    <property type="entry name" value="SOLUTE CARRIER FAMILY 12 MEMBER 7"/>
    <property type="match status" value="1"/>
</dbReference>
<protein>
    <recommendedName>
        <fullName evidence="5">SLC12A transporter C-terminal domain-containing protein</fullName>
    </recommendedName>
</protein>